<organism evidence="1 2">
    <name type="scientific">Candidatus Uhrbacteria bacterium RIFCSPLOWO2_02_FULL_48_18</name>
    <dbReference type="NCBI Taxonomy" id="1802408"/>
    <lineage>
        <taxon>Bacteria</taxon>
        <taxon>Candidatus Uhriibacteriota</taxon>
    </lineage>
</organism>
<dbReference type="GO" id="GO:0005975">
    <property type="term" value="P:carbohydrate metabolic process"/>
    <property type="evidence" value="ECO:0007669"/>
    <property type="project" value="InterPro"/>
</dbReference>
<evidence type="ECO:0000313" key="1">
    <source>
        <dbReference type="EMBL" id="OGL88260.1"/>
    </source>
</evidence>
<dbReference type="Proteomes" id="UP000176593">
    <property type="component" value="Unassembled WGS sequence"/>
</dbReference>
<evidence type="ECO:0000313" key="2">
    <source>
        <dbReference type="Proteomes" id="UP000176593"/>
    </source>
</evidence>
<gene>
    <name evidence="1" type="ORF">A3I41_00875</name>
</gene>
<dbReference type="AlphaFoldDB" id="A0A1F7VCI4"/>
<comment type="caution">
    <text evidence="1">The sequence shown here is derived from an EMBL/GenBank/DDBJ whole genome shotgun (WGS) entry which is preliminary data.</text>
</comment>
<protein>
    <recommendedName>
        <fullName evidence="3">Glycogen debranching enzyme C-terminal domain-containing protein</fullName>
    </recommendedName>
</protein>
<sequence>MKHLSPKVPKVLAAELILERCIGTHGVWADPTRYRFQCWTRDFALAILPLLIERKEFAIARTHLQELTKRVRKNGQVPILFLDKTLPFLTDKIVKSIRDRKVSFMLRRFASGNLWNLTPGTRDSEVAYLVAVHEYAFASHDQTLITENLSVLSRVMHYIEHSLMTDGLLVGCDWRDTMHIELAQSALLTNNTLLYRVYDLMRQKPKAHWMQHRVNQKFWNGTSYQDAPNREQFDPLGGALAVLHGVVPRDRYTSVIESFRSVDSPHGVTIKCKHNPFGPEEQEVIKRTDGVVVWPFIVGFSILALIKMGEMEFAREQFEKLNALNGFREWYDPATGKGFGAHEQLWSATLYLRTVHAFEHAPK</sequence>
<name>A0A1F7VCI4_9BACT</name>
<dbReference type="InterPro" id="IPR008928">
    <property type="entry name" value="6-hairpin_glycosidase_sf"/>
</dbReference>
<dbReference type="Gene3D" id="1.50.10.10">
    <property type="match status" value="1"/>
</dbReference>
<accession>A0A1F7VCI4</accession>
<dbReference type="EMBL" id="MGEQ01000001">
    <property type="protein sequence ID" value="OGL88260.1"/>
    <property type="molecule type" value="Genomic_DNA"/>
</dbReference>
<evidence type="ECO:0008006" key="3">
    <source>
        <dbReference type="Google" id="ProtNLM"/>
    </source>
</evidence>
<dbReference type="InterPro" id="IPR012341">
    <property type="entry name" value="6hp_glycosidase-like_sf"/>
</dbReference>
<dbReference type="SUPFAM" id="SSF48208">
    <property type="entry name" value="Six-hairpin glycosidases"/>
    <property type="match status" value="1"/>
</dbReference>
<reference evidence="1 2" key="1">
    <citation type="journal article" date="2016" name="Nat. Commun.">
        <title>Thousands of microbial genomes shed light on interconnected biogeochemical processes in an aquifer system.</title>
        <authorList>
            <person name="Anantharaman K."/>
            <person name="Brown C.T."/>
            <person name="Hug L.A."/>
            <person name="Sharon I."/>
            <person name="Castelle C.J."/>
            <person name="Probst A.J."/>
            <person name="Thomas B.C."/>
            <person name="Singh A."/>
            <person name="Wilkins M.J."/>
            <person name="Karaoz U."/>
            <person name="Brodie E.L."/>
            <person name="Williams K.H."/>
            <person name="Hubbard S.S."/>
            <person name="Banfield J.F."/>
        </authorList>
    </citation>
    <scope>NUCLEOTIDE SEQUENCE [LARGE SCALE GENOMIC DNA]</scope>
</reference>
<proteinExistence type="predicted"/>